<gene>
    <name evidence="1" type="ORF">OLEA9_A086135</name>
</gene>
<accession>A0A8S0RUH4</accession>
<evidence type="ECO:0000313" key="1">
    <source>
        <dbReference type="EMBL" id="CAA2983023.1"/>
    </source>
</evidence>
<protein>
    <submittedName>
        <fullName evidence="1">Uncharacterized protein</fullName>
    </submittedName>
</protein>
<proteinExistence type="predicted"/>
<evidence type="ECO:0000313" key="2">
    <source>
        <dbReference type="Proteomes" id="UP000594638"/>
    </source>
</evidence>
<keyword evidence="2" id="KW-1185">Reference proteome</keyword>
<dbReference type="EMBL" id="CACTIH010003716">
    <property type="protein sequence ID" value="CAA2983023.1"/>
    <property type="molecule type" value="Genomic_DNA"/>
</dbReference>
<comment type="caution">
    <text evidence="1">The sequence shown here is derived from an EMBL/GenBank/DDBJ whole genome shotgun (WGS) entry which is preliminary data.</text>
</comment>
<organism evidence="1 2">
    <name type="scientific">Olea europaea subsp. europaea</name>
    <dbReference type="NCBI Taxonomy" id="158383"/>
    <lineage>
        <taxon>Eukaryota</taxon>
        <taxon>Viridiplantae</taxon>
        <taxon>Streptophyta</taxon>
        <taxon>Embryophyta</taxon>
        <taxon>Tracheophyta</taxon>
        <taxon>Spermatophyta</taxon>
        <taxon>Magnoliopsida</taxon>
        <taxon>eudicotyledons</taxon>
        <taxon>Gunneridae</taxon>
        <taxon>Pentapetalae</taxon>
        <taxon>asterids</taxon>
        <taxon>lamiids</taxon>
        <taxon>Lamiales</taxon>
        <taxon>Oleaceae</taxon>
        <taxon>Oleeae</taxon>
        <taxon>Olea</taxon>
    </lineage>
</organism>
<dbReference type="AlphaFoldDB" id="A0A8S0RUH4"/>
<sequence>MSVIGDLPLLSLQRRAGLGIIANRFAGHYRGLIPPAAISTTFVGDSSIVACHYRRLATYAVASMTFAEEVNPVATSMAVTRGCSYPKSPKQLEIQSLLPESDYLPQSLFKD</sequence>
<dbReference type="Gramene" id="OE9A086135T1">
    <property type="protein sequence ID" value="OE9A086135C1"/>
    <property type="gene ID" value="OE9A086135"/>
</dbReference>
<reference evidence="1 2" key="1">
    <citation type="submission" date="2019-12" db="EMBL/GenBank/DDBJ databases">
        <authorList>
            <person name="Alioto T."/>
            <person name="Alioto T."/>
            <person name="Gomez Garrido J."/>
        </authorList>
    </citation>
    <scope>NUCLEOTIDE SEQUENCE [LARGE SCALE GENOMIC DNA]</scope>
</reference>
<name>A0A8S0RUH4_OLEEU</name>
<dbReference type="Proteomes" id="UP000594638">
    <property type="component" value="Unassembled WGS sequence"/>
</dbReference>